<sequence>MTRFYCCLLAGIFAGCGNAPGAPHTAAAGSDGTTRRYRGAISNGMKGDSLFFDLSPDGKQLRNLTFKGYWRCSGKLEQMTAGPKGSFPVANGKVKGYLSEPPGGGATAWRFDIDAAIQKSTASGTFRMNINNLGCDTYLLKWTAAAY</sequence>
<organism evidence="2 3">
    <name type="scientific">Flaviaesturariibacter flavus</name>
    <dbReference type="NCBI Taxonomy" id="2502780"/>
    <lineage>
        <taxon>Bacteria</taxon>
        <taxon>Pseudomonadati</taxon>
        <taxon>Bacteroidota</taxon>
        <taxon>Chitinophagia</taxon>
        <taxon>Chitinophagales</taxon>
        <taxon>Chitinophagaceae</taxon>
        <taxon>Flaviaestuariibacter</taxon>
    </lineage>
</organism>
<dbReference type="RefSeq" id="WP_131450411.1">
    <property type="nucleotide sequence ID" value="NZ_SJZI01000050.1"/>
</dbReference>
<protein>
    <recommendedName>
        <fullName evidence="4">Lipoprotein</fullName>
    </recommendedName>
</protein>
<dbReference type="Proteomes" id="UP000295334">
    <property type="component" value="Unassembled WGS sequence"/>
</dbReference>
<proteinExistence type="predicted"/>
<evidence type="ECO:0000313" key="2">
    <source>
        <dbReference type="EMBL" id="TCJ12654.1"/>
    </source>
</evidence>
<keyword evidence="1" id="KW-0732">Signal</keyword>
<feature type="signal peptide" evidence="1">
    <location>
        <begin position="1"/>
        <end position="21"/>
    </location>
</feature>
<keyword evidence="3" id="KW-1185">Reference proteome</keyword>
<gene>
    <name evidence="2" type="ORF">EPD60_15425</name>
</gene>
<name>A0A4R1B3L8_9BACT</name>
<evidence type="ECO:0000313" key="3">
    <source>
        <dbReference type="Proteomes" id="UP000295334"/>
    </source>
</evidence>
<dbReference type="EMBL" id="SJZI01000050">
    <property type="protein sequence ID" value="TCJ12654.1"/>
    <property type="molecule type" value="Genomic_DNA"/>
</dbReference>
<comment type="caution">
    <text evidence="2">The sequence shown here is derived from an EMBL/GenBank/DDBJ whole genome shotgun (WGS) entry which is preliminary data.</text>
</comment>
<accession>A0A4R1B3L8</accession>
<dbReference type="PROSITE" id="PS51257">
    <property type="entry name" value="PROKAR_LIPOPROTEIN"/>
    <property type="match status" value="1"/>
</dbReference>
<dbReference type="OrthoDB" id="881171at2"/>
<evidence type="ECO:0008006" key="4">
    <source>
        <dbReference type="Google" id="ProtNLM"/>
    </source>
</evidence>
<evidence type="ECO:0000256" key="1">
    <source>
        <dbReference type="SAM" id="SignalP"/>
    </source>
</evidence>
<dbReference type="AlphaFoldDB" id="A0A4R1B3L8"/>
<reference evidence="2 3" key="1">
    <citation type="submission" date="2019-03" db="EMBL/GenBank/DDBJ databases">
        <authorList>
            <person name="Kim M.K.M."/>
        </authorList>
    </citation>
    <scope>NUCLEOTIDE SEQUENCE [LARGE SCALE GENOMIC DNA]</scope>
    <source>
        <strain evidence="2 3">17J68-12</strain>
    </source>
</reference>
<feature type="chain" id="PRO_5020776944" description="Lipoprotein" evidence="1">
    <location>
        <begin position="22"/>
        <end position="147"/>
    </location>
</feature>